<feature type="domain" description="BON" evidence="2">
    <location>
        <begin position="52"/>
        <end position="120"/>
    </location>
</feature>
<protein>
    <submittedName>
        <fullName evidence="3">BON domain-containing protein</fullName>
    </submittedName>
</protein>
<dbReference type="Proteomes" id="UP001148932">
    <property type="component" value="Unassembled WGS sequence"/>
</dbReference>
<evidence type="ECO:0000256" key="1">
    <source>
        <dbReference type="SAM" id="MobiDB-lite"/>
    </source>
</evidence>
<sequence length="200" mass="21388">MRDLTLHTTHHPPPRNLCTVLVVLALLPLGCKRSDMVAQWAPASSSPVAHLEDGVIASRVRTALILSPVVNSHYISVESHQSVVLLSGMAANPTQIDLAVFVAQTVPGVKSVESFMFSNGTVPALAVHQGHTPDLQALRAKRLLGPAPSQLYPERYAQAGVYEPSGPSSAVYIGPLPQQPLPEPESTNNTPPKGMFRPSR</sequence>
<dbReference type="InterPro" id="IPR007055">
    <property type="entry name" value="BON_dom"/>
</dbReference>
<name>A0ABT5S251_9BURK</name>
<gene>
    <name evidence="3" type="ORF">OIN59_21545</name>
</gene>
<organism evidence="3 4">
    <name type="scientific">Acidovorax benzenivorans</name>
    <dbReference type="NCBI Taxonomy" id="2987520"/>
    <lineage>
        <taxon>Bacteria</taxon>
        <taxon>Pseudomonadati</taxon>
        <taxon>Pseudomonadota</taxon>
        <taxon>Betaproteobacteria</taxon>
        <taxon>Burkholderiales</taxon>
        <taxon>Comamonadaceae</taxon>
        <taxon>Acidovorax</taxon>
    </lineage>
</organism>
<dbReference type="EMBL" id="JAPCKI010000018">
    <property type="protein sequence ID" value="MDD2180031.1"/>
    <property type="molecule type" value="Genomic_DNA"/>
</dbReference>
<comment type="caution">
    <text evidence="3">The sequence shown here is derived from an EMBL/GenBank/DDBJ whole genome shotgun (WGS) entry which is preliminary data.</text>
</comment>
<dbReference type="PROSITE" id="PS50914">
    <property type="entry name" value="BON"/>
    <property type="match status" value="1"/>
</dbReference>
<accession>A0ABT5S251</accession>
<keyword evidence="4" id="KW-1185">Reference proteome</keyword>
<feature type="region of interest" description="Disordered" evidence="1">
    <location>
        <begin position="170"/>
        <end position="200"/>
    </location>
</feature>
<evidence type="ECO:0000259" key="2">
    <source>
        <dbReference type="PROSITE" id="PS50914"/>
    </source>
</evidence>
<dbReference type="Pfam" id="PF04972">
    <property type="entry name" value="BON"/>
    <property type="match status" value="1"/>
</dbReference>
<dbReference type="RefSeq" id="WP_274113713.1">
    <property type="nucleotide sequence ID" value="NZ_JAPCKI010000018.1"/>
</dbReference>
<evidence type="ECO:0000313" key="3">
    <source>
        <dbReference type="EMBL" id="MDD2180031.1"/>
    </source>
</evidence>
<reference evidence="3" key="1">
    <citation type="submission" date="2022-10" db="EMBL/GenBank/DDBJ databases">
        <title>Description of microaerobic benzene degrading bacteria.</title>
        <authorList>
            <person name="Bedics A."/>
            <person name="Tancsics A."/>
            <person name="Banerjee S."/>
        </authorList>
    </citation>
    <scope>NUCLEOTIDE SEQUENCE</scope>
    <source>
        <strain evidence="3">D2M1</strain>
    </source>
</reference>
<proteinExistence type="predicted"/>
<evidence type="ECO:0000313" key="4">
    <source>
        <dbReference type="Proteomes" id="UP001148932"/>
    </source>
</evidence>